<dbReference type="AlphaFoldDB" id="A0A7L4UR55"/>
<dbReference type="OrthoDB" id="1121875at2"/>
<keyword evidence="3" id="KW-1185">Reference proteome</keyword>
<evidence type="ECO:0000313" key="3">
    <source>
        <dbReference type="Proteomes" id="UP000251835"/>
    </source>
</evidence>
<sequence length="122" mass="14020">MRVAVINILRKALAFTLLGIILLFAVSKSSYTHSHILADGTVITHAHPYDKGSDKEPFKTHHHNYFEFLIFKTFSFLNASILIFSSLIILKSYTSYFPFPENFDYSVFWRYCPGRAPPIVIS</sequence>
<accession>A0A7L4UR55</accession>
<proteinExistence type="predicted"/>
<reference evidence="2 3" key="1">
    <citation type="submission" date="2018-05" db="EMBL/GenBank/DDBJ databases">
        <title>Genomic Encyclopedia of Type Strains, Phase IV (KMG-IV): sequencing the most valuable type-strain genomes for metagenomic binning, comparative biology and taxonomic classification.</title>
        <authorList>
            <person name="Goeker M."/>
        </authorList>
    </citation>
    <scope>NUCLEOTIDE SEQUENCE [LARGE SCALE GENOMIC DNA]</scope>
    <source>
        <strain evidence="2 3">DSM 28579</strain>
    </source>
</reference>
<feature type="transmembrane region" description="Helical" evidence="1">
    <location>
        <begin position="68"/>
        <end position="90"/>
    </location>
</feature>
<gene>
    <name evidence="2" type="ORF">C7377_0214</name>
</gene>
<keyword evidence="1" id="KW-0812">Transmembrane</keyword>
<name>A0A7L4UR55_BALHA</name>
<organism evidence="2 3">
    <name type="scientific">Balneicella halophila</name>
    <dbReference type="NCBI Taxonomy" id="1537566"/>
    <lineage>
        <taxon>Bacteria</taxon>
        <taxon>Pseudomonadati</taxon>
        <taxon>Bacteroidota</taxon>
        <taxon>Bacteroidia</taxon>
        <taxon>Bacteroidales</taxon>
        <taxon>Balneicellaceae</taxon>
        <taxon>Balneicella</taxon>
    </lineage>
</organism>
<dbReference type="Proteomes" id="UP000251835">
    <property type="component" value="Unassembled WGS sequence"/>
</dbReference>
<dbReference type="EMBL" id="QENZ01000003">
    <property type="protein sequence ID" value="PVX51921.1"/>
    <property type="molecule type" value="Genomic_DNA"/>
</dbReference>
<evidence type="ECO:0000313" key="2">
    <source>
        <dbReference type="EMBL" id="PVX51921.1"/>
    </source>
</evidence>
<protein>
    <submittedName>
        <fullName evidence="2">Uncharacterized protein</fullName>
    </submittedName>
</protein>
<evidence type="ECO:0000256" key="1">
    <source>
        <dbReference type="SAM" id="Phobius"/>
    </source>
</evidence>
<comment type="caution">
    <text evidence="2">The sequence shown here is derived from an EMBL/GenBank/DDBJ whole genome shotgun (WGS) entry which is preliminary data.</text>
</comment>
<keyword evidence="1" id="KW-1133">Transmembrane helix</keyword>
<dbReference type="RefSeq" id="WP_116495491.1">
    <property type="nucleotide sequence ID" value="NZ_QENZ01000003.1"/>
</dbReference>
<keyword evidence="1" id="KW-0472">Membrane</keyword>